<keyword evidence="2" id="KW-1185">Reference proteome</keyword>
<dbReference type="Proteomes" id="UP001153269">
    <property type="component" value="Unassembled WGS sequence"/>
</dbReference>
<gene>
    <name evidence="1" type="ORF">PLEPLA_LOCUS45422</name>
</gene>
<proteinExistence type="predicted"/>
<name>A0A9N7VYL4_PLEPL</name>
<organism evidence="1 2">
    <name type="scientific">Pleuronectes platessa</name>
    <name type="common">European plaice</name>
    <dbReference type="NCBI Taxonomy" id="8262"/>
    <lineage>
        <taxon>Eukaryota</taxon>
        <taxon>Metazoa</taxon>
        <taxon>Chordata</taxon>
        <taxon>Craniata</taxon>
        <taxon>Vertebrata</taxon>
        <taxon>Euteleostomi</taxon>
        <taxon>Actinopterygii</taxon>
        <taxon>Neopterygii</taxon>
        <taxon>Teleostei</taxon>
        <taxon>Neoteleostei</taxon>
        <taxon>Acanthomorphata</taxon>
        <taxon>Carangaria</taxon>
        <taxon>Pleuronectiformes</taxon>
        <taxon>Pleuronectoidei</taxon>
        <taxon>Pleuronectidae</taxon>
        <taxon>Pleuronectes</taxon>
    </lineage>
</organism>
<dbReference type="EMBL" id="CADEAL010004349">
    <property type="protein sequence ID" value="CAB1457598.1"/>
    <property type="molecule type" value="Genomic_DNA"/>
</dbReference>
<reference evidence="1" key="1">
    <citation type="submission" date="2020-03" db="EMBL/GenBank/DDBJ databases">
        <authorList>
            <person name="Weist P."/>
        </authorList>
    </citation>
    <scope>NUCLEOTIDE SEQUENCE</scope>
</reference>
<dbReference type="AlphaFoldDB" id="A0A9N7VYL4"/>
<evidence type="ECO:0000313" key="1">
    <source>
        <dbReference type="EMBL" id="CAB1457598.1"/>
    </source>
</evidence>
<accession>A0A9N7VYL4</accession>
<protein>
    <submittedName>
        <fullName evidence="1">Uncharacterized protein</fullName>
    </submittedName>
</protein>
<evidence type="ECO:0000313" key="2">
    <source>
        <dbReference type="Proteomes" id="UP001153269"/>
    </source>
</evidence>
<comment type="caution">
    <text evidence="1">The sequence shown here is derived from an EMBL/GenBank/DDBJ whole genome shotgun (WGS) entry which is preliminary data.</text>
</comment>
<sequence>MEDGVEMEDGGGMEDGVEMEQLQARLFERLQFVIAETGSYIEGCRVLNPWGRRAGWIRPPPRRAMTGQQVSSQLEFSSLQPQWFSVKRREAGLRDPVGERERAGLNPLHREPISRSCFATVAHHLLPRTLSGGFFLLH</sequence>